<evidence type="ECO:0000313" key="7">
    <source>
        <dbReference type="Proteomes" id="UP001168821"/>
    </source>
</evidence>
<dbReference type="InterPro" id="IPR031314">
    <property type="entry name" value="DNK_dom"/>
</dbReference>
<dbReference type="SUPFAM" id="SSF52540">
    <property type="entry name" value="P-loop containing nucleoside triphosphate hydrolases"/>
    <property type="match status" value="1"/>
</dbReference>
<dbReference type="GO" id="GO:0005739">
    <property type="term" value="C:mitochondrion"/>
    <property type="evidence" value="ECO:0007669"/>
    <property type="project" value="TreeGrafter"/>
</dbReference>
<feature type="binding site" evidence="3">
    <location>
        <begin position="48"/>
        <end position="56"/>
    </location>
    <ligand>
        <name>ATP</name>
        <dbReference type="ChEBI" id="CHEBI:30616"/>
    </ligand>
</feature>
<evidence type="ECO:0000313" key="6">
    <source>
        <dbReference type="EMBL" id="KAJ3646816.1"/>
    </source>
</evidence>
<dbReference type="InterPro" id="IPR050566">
    <property type="entry name" value="Deoxyribonucleoside_kinase"/>
</dbReference>
<evidence type="ECO:0000259" key="5">
    <source>
        <dbReference type="Pfam" id="PF01712"/>
    </source>
</evidence>
<protein>
    <recommendedName>
        <fullName evidence="5">Deoxynucleoside kinase domain-containing protein</fullName>
    </recommendedName>
</protein>
<sequence>MCEQHSHRYKRPSVHSSRKESQFRVRARIPTTMEPSTEKRPFKVSIEGNIGAGKSTLVEYFSKITGIETYGEPIDYWRNLNGSNLLELMYSNINQWLKVFQTYVQLSRLKVQTSKPKNPDTTVQIFERSLQNNRYCFVELARKSGSLSEPDYAVLDEWYKWIQNNININLDLIVYLRSTPEVVFERIKARGRPEERGISLDYLTQLHQSHEEWLIKGKHNSIPVLVMDADQTLEDVREQFKLNESRILGGKMSG</sequence>
<dbReference type="PANTHER" id="PTHR10513">
    <property type="entry name" value="DEOXYNUCLEOSIDE KINASE"/>
    <property type="match status" value="1"/>
</dbReference>
<feature type="region of interest" description="Disordered" evidence="4">
    <location>
        <begin position="1"/>
        <end position="23"/>
    </location>
</feature>
<dbReference type="Pfam" id="PF01712">
    <property type="entry name" value="dNK"/>
    <property type="match status" value="1"/>
</dbReference>
<evidence type="ECO:0000256" key="4">
    <source>
        <dbReference type="SAM" id="MobiDB-lite"/>
    </source>
</evidence>
<keyword evidence="7" id="KW-1185">Reference proteome</keyword>
<accession>A0AA38I061</accession>
<keyword evidence="3" id="KW-0067">ATP-binding</keyword>
<evidence type="ECO:0000256" key="3">
    <source>
        <dbReference type="PIRSR" id="PIRSR000705-3"/>
    </source>
</evidence>
<dbReference type="GO" id="GO:0019136">
    <property type="term" value="F:deoxynucleoside kinase activity"/>
    <property type="evidence" value="ECO:0007669"/>
    <property type="project" value="InterPro"/>
</dbReference>
<comment type="caution">
    <text evidence="6">The sequence shown here is derived from an EMBL/GenBank/DDBJ whole genome shotgun (WGS) entry which is preliminary data.</text>
</comment>
<evidence type="ECO:0000256" key="1">
    <source>
        <dbReference type="ARBA" id="ARBA00007420"/>
    </source>
</evidence>
<proteinExistence type="inferred from homology"/>
<gene>
    <name evidence="6" type="ORF">Zmor_024386</name>
</gene>
<dbReference type="Proteomes" id="UP001168821">
    <property type="component" value="Unassembled WGS sequence"/>
</dbReference>
<name>A0AA38I061_9CUCU</name>
<dbReference type="GO" id="GO:0005524">
    <property type="term" value="F:ATP binding"/>
    <property type="evidence" value="ECO:0007669"/>
    <property type="project" value="UniProtKB-KW"/>
</dbReference>
<reference evidence="6" key="1">
    <citation type="journal article" date="2023" name="G3 (Bethesda)">
        <title>Whole genome assemblies of Zophobas morio and Tenebrio molitor.</title>
        <authorList>
            <person name="Kaur S."/>
            <person name="Stinson S.A."/>
            <person name="diCenzo G.C."/>
        </authorList>
    </citation>
    <scope>NUCLEOTIDE SEQUENCE</scope>
    <source>
        <strain evidence="6">QUZm001</strain>
    </source>
</reference>
<dbReference type="InterPro" id="IPR002624">
    <property type="entry name" value="DCK/DGK"/>
</dbReference>
<dbReference type="FunFam" id="3.40.50.300:FF:001571">
    <property type="entry name" value="Deoxynucleoside kinase"/>
    <property type="match status" value="1"/>
</dbReference>
<feature type="active site" description="Proton acceptor" evidence="2">
    <location>
        <position position="127"/>
    </location>
</feature>
<dbReference type="InterPro" id="IPR027417">
    <property type="entry name" value="P-loop_NTPase"/>
</dbReference>
<dbReference type="Gene3D" id="3.40.50.300">
    <property type="entry name" value="P-loop containing nucleotide triphosphate hydrolases"/>
    <property type="match status" value="1"/>
</dbReference>
<dbReference type="PANTHER" id="PTHR10513:SF38">
    <property type="entry name" value="DEOXYNUCLEOSIDE KINASE-LIKE PROTEIN"/>
    <property type="match status" value="1"/>
</dbReference>
<evidence type="ECO:0000256" key="2">
    <source>
        <dbReference type="PIRSR" id="PIRSR000705-1"/>
    </source>
</evidence>
<organism evidence="6 7">
    <name type="scientific">Zophobas morio</name>
    <dbReference type="NCBI Taxonomy" id="2755281"/>
    <lineage>
        <taxon>Eukaryota</taxon>
        <taxon>Metazoa</taxon>
        <taxon>Ecdysozoa</taxon>
        <taxon>Arthropoda</taxon>
        <taxon>Hexapoda</taxon>
        <taxon>Insecta</taxon>
        <taxon>Pterygota</taxon>
        <taxon>Neoptera</taxon>
        <taxon>Endopterygota</taxon>
        <taxon>Coleoptera</taxon>
        <taxon>Polyphaga</taxon>
        <taxon>Cucujiformia</taxon>
        <taxon>Tenebrionidae</taxon>
        <taxon>Zophobas</taxon>
    </lineage>
</organism>
<keyword evidence="3" id="KW-0547">Nucleotide-binding</keyword>
<dbReference type="PIRSF" id="PIRSF000705">
    <property type="entry name" value="DNK"/>
    <property type="match status" value="1"/>
</dbReference>
<feature type="domain" description="Deoxynucleoside kinase" evidence="5">
    <location>
        <begin position="44"/>
        <end position="239"/>
    </location>
</feature>
<dbReference type="AlphaFoldDB" id="A0AA38I061"/>
<dbReference type="EMBL" id="JALNTZ010000007">
    <property type="protein sequence ID" value="KAJ3646816.1"/>
    <property type="molecule type" value="Genomic_DNA"/>
</dbReference>
<dbReference type="CDD" id="cd01673">
    <property type="entry name" value="dNK"/>
    <property type="match status" value="1"/>
</dbReference>
<comment type="similarity">
    <text evidence="1">Belongs to the DCK/DGK family.</text>
</comment>
<feature type="binding site" evidence="3">
    <location>
        <begin position="186"/>
        <end position="190"/>
    </location>
    <ligand>
        <name>ATP</name>
        <dbReference type="ChEBI" id="CHEBI:30616"/>
    </ligand>
</feature>